<proteinExistence type="predicted"/>
<dbReference type="Proteomes" id="UP000186553">
    <property type="component" value="Unassembled WGS sequence"/>
</dbReference>
<name>A0A1C3D0G2_9GAMM</name>
<comment type="caution">
    <text evidence="1">The sequence shown here is derived from an EMBL/GenBank/DDBJ whole genome shotgun (WGS) entry which is preliminary data.</text>
</comment>
<sequence>MKYLTFKEVHQKITDHESYDMDDFINAYISKEIKIYLNHTGLIVKNFINPNTKMVNSYSPDSVKAHRGLIEPLDDIFNQDIVSLLQGQLNTIIYATIDNEIYTLLRKIPTETESFDITHLAKLYTTGDLLIEKEQFESLCNINSLYESRSDRSIELENTKLLRIIGSILAGLDKSKRYGDLTQNSLYDLMTRTVDLEKLRLGNKTVEKVFSKANDAIENHLI</sequence>
<protein>
    <submittedName>
        <fullName evidence="1">Uncharacterized protein</fullName>
    </submittedName>
</protein>
<dbReference type="STRING" id="1891224.BBP83_01670"/>
<organism evidence="1 2">
    <name type="scientific">Acinetobacter celticus</name>
    <dbReference type="NCBI Taxonomy" id="1891224"/>
    <lineage>
        <taxon>Bacteria</taxon>
        <taxon>Pseudomonadati</taxon>
        <taxon>Pseudomonadota</taxon>
        <taxon>Gammaproteobacteria</taxon>
        <taxon>Moraxellales</taxon>
        <taxon>Moraxellaceae</taxon>
        <taxon>Acinetobacter</taxon>
    </lineage>
</organism>
<dbReference type="RefSeq" id="WP_068885675.1">
    <property type="nucleotide sequence ID" value="NZ_CBCRUU010000011.1"/>
</dbReference>
<accession>A0A1C3D0G2</accession>
<evidence type="ECO:0000313" key="2">
    <source>
        <dbReference type="Proteomes" id="UP000186553"/>
    </source>
</evidence>
<dbReference type="OrthoDB" id="9912035at2"/>
<reference evidence="1 2" key="1">
    <citation type="submission" date="2016-07" db="EMBL/GenBank/DDBJ databases">
        <title>Acinetobacter sp. ANC 4603.</title>
        <authorList>
            <person name="Radolfova-Krizova L."/>
            <person name="Nemec A."/>
        </authorList>
    </citation>
    <scope>NUCLEOTIDE SEQUENCE [LARGE SCALE GENOMIC DNA]</scope>
    <source>
        <strain evidence="1 2">ANC 4603</strain>
    </source>
</reference>
<evidence type="ECO:0000313" key="1">
    <source>
        <dbReference type="EMBL" id="ODA14536.1"/>
    </source>
</evidence>
<gene>
    <name evidence="1" type="ORF">BBP83_01670</name>
</gene>
<keyword evidence="2" id="KW-1185">Reference proteome</keyword>
<dbReference type="EMBL" id="MBDL01000001">
    <property type="protein sequence ID" value="ODA14536.1"/>
    <property type="molecule type" value="Genomic_DNA"/>
</dbReference>
<dbReference type="AlphaFoldDB" id="A0A1C3D0G2"/>